<dbReference type="SUPFAM" id="SSF88723">
    <property type="entry name" value="PIN domain-like"/>
    <property type="match status" value="1"/>
</dbReference>
<dbReference type="SUPFAM" id="SSF51045">
    <property type="entry name" value="WW domain"/>
    <property type="match status" value="1"/>
</dbReference>
<dbReference type="CDD" id="cd00201">
    <property type="entry name" value="WW"/>
    <property type="match status" value="1"/>
</dbReference>
<evidence type="ECO:0000256" key="2">
    <source>
        <dbReference type="SAM" id="MobiDB-lite"/>
    </source>
</evidence>
<feature type="compositionally biased region" description="Polar residues" evidence="2">
    <location>
        <begin position="216"/>
        <end position="225"/>
    </location>
</feature>
<feature type="coiled-coil region" evidence="1">
    <location>
        <begin position="650"/>
        <end position="677"/>
    </location>
</feature>
<dbReference type="AlphaFoldDB" id="A0A154P992"/>
<dbReference type="PANTHER" id="PTHR16161:SF0">
    <property type="entry name" value="TRANSCRIPTIONAL PROTEIN SWT1"/>
    <property type="match status" value="1"/>
</dbReference>
<accession>A0A154P992</accession>
<feature type="compositionally biased region" description="Polar residues" evidence="2">
    <location>
        <begin position="248"/>
        <end position="273"/>
    </location>
</feature>
<feature type="compositionally biased region" description="Basic residues" evidence="2">
    <location>
        <begin position="76"/>
        <end position="87"/>
    </location>
</feature>
<dbReference type="STRING" id="178035.A0A154P992"/>
<feature type="compositionally biased region" description="Low complexity" evidence="2">
    <location>
        <begin position="185"/>
        <end position="195"/>
    </location>
</feature>
<dbReference type="InterPro" id="IPR029060">
    <property type="entry name" value="PIN-like_dom_sf"/>
</dbReference>
<dbReference type="SMART" id="SM00670">
    <property type="entry name" value="PINc"/>
    <property type="match status" value="1"/>
</dbReference>
<keyword evidence="5" id="KW-1185">Reference proteome</keyword>
<feature type="compositionally biased region" description="Basic and acidic residues" evidence="2">
    <location>
        <begin position="203"/>
        <end position="215"/>
    </location>
</feature>
<feature type="region of interest" description="Disordered" evidence="2">
    <location>
        <begin position="171"/>
        <end position="279"/>
    </location>
</feature>
<dbReference type="Gene3D" id="3.40.50.1010">
    <property type="entry name" value="5'-nuclease"/>
    <property type="match status" value="1"/>
</dbReference>
<dbReference type="OrthoDB" id="548295at2759"/>
<reference evidence="4 5" key="1">
    <citation type="submission" date="2015-07" db="EMBL/GenBank/DDBJ databases">
        <title>The genome of Dufourea novaeangliae.</title>
        <authorList>
            <person name="Pan H."/>
            <person name="Kapheim K."/>
        </authorList>
    </citation>
    <scope>NUCLEOTIDE SEQUENCE [LARGE SCALE GENOMIC DNA]</scope>
    <source>
        <strain evidence="4">0120121106</strain>
        <tissue evidence="4">Whole body</tissue>
    </source>
</reference>
<evidence type="ECO:0000313" key="4">
    <source>
        <dbReference type="EMBL" id="KZC08401.1"/>
    </source>
</evidence>
<dbReference type="EMBL" id="KQ434846">
    <property type="protein sequence ID" value="KZC08401.1"/>
    <property type="molecule type" value="Genomic_DNA"/>
</dbReference>
<dbReference type="SMART" id="SM00456">
    <property type="entry name" value="WW"/>
    <property type="match status" value="1"/>
</dbReference>
<dbReference type="PANTHER" id="PTHR16161">
    <property type="entry name" value="TRANSCRIPTIONAL PROTEIN SWT1"/>
    <property type="match status" value="1"/>
</dbReference>
<protein>
    <submittedName>
        <fullName evidence="4">Transcriptional protein SWT1</fullName>
    </submittedName>
</protein>
<dbReference type="InterPro" id="IPR052626">
    <property type="entry name" value="SWT1_Regulator"/>
</dbReference>
<dbReference type="CDD" id="cd18727">
    <property type="entry name" value="PIN_Swt1-like"/>
    <property type="match status" value="1"/>
</dbReference>
<dbReference type="GO" id="GO:0005634">
    <property type="term" value="C:nucleus"/>
    <property type="evidence" value="ECO:0007669"/>
    <property type="project" value="TreeGrafter"/>
</dbReference>
<keyword evidence="1" id="KW-0175">Coiled coil</keyword>
<dbReference type="Pfam" id="PF13638">
    <property type="entry name" value="PIN_4"/>
    <property type="match status" value="1"/>
</dbReference>
<dbReference type="PROSITE" id="PS50020">
    <property type="entry name" value="WW_DOMAIN_2"/>
    <property type="match status" value="1"/>
</dbReference>
<feature type="compositionally biased region" description="Polar residues" evidence="2">
    <location>
        <begin position="63"/>
        <end position="72"/>
    </location>
</feature>
<evidence type="ECO:0000256" key="1">
    <source>
        <dbReference type="SAM" id="Coils"/>
    </source>
</evidence>
<name>A0A154P992_DUFNO</name>
<dbReference type="Proteomes" id="UP000076502">
    <property type="component" value="Unassembled WGS sequence"/>
</dbReference>
<feature type="compositionally biased region" description="Basic and acidic residues" evidence="2">
    <location>
        <begin position="88"/>
        <end position="118"/>
    </location>
</feature>
<dbReference type="Pfam" id="PF00397">
    <property type="entry name" value="WW"/>
    <property type="match status" value="1"/>
</dbReference>
<gene>
    <name evidence="4" type="ORF">WN55_09305</name>
</gene>
<evidence type="ECO:0000313" key="5">
    <source>
        <dbReference type="Proteomes" id="UP000076502"/>
    </source>
</evidence>
<dbReference type="InterPro" id="IPR002716">
    <property type="entry name" value="PIN_dom"/>
</dbReference>
<feature type="domain" description="WW" evidence="3">
    <location>
        <begin position="4"/>
        <end position="39"/>
    </location>
</feature>
<feature type="region of interest" description="Disordered" evidence="2">
    <location>
        <begin position="36"/>
        <end position="155"/>
    </location>
</feature>
<proteinExistence type="predicted"/>
<dbReference type="Gene3D" id="2.20.70.10">
    <property type="match status" value="1"/>
</dbReference>
<feature type="compositionally biased region" description="Basic residues" evidence="2">
    <location>
        <begin position="226"/>
        <end position="235"/>
    </location>
</feature>
<organism evidence="4 5">
    <name type="scientific">Dufourea novaeangliae</name>
    <name type="common">Sweat bee</name>
    <dbReference type="NCBI Taxonomy" id="178035"/>
    <lineage>
        <taxon>Eukaryota</taxon>
        <taxon>Metazoa</taxon>
        <taxon>Ecdysozoa</taxon>
        <taxon>Arthropoda</taxon>
        <taxon>Hexapoda</taxon>
        <taxon>Insecta</taxon>
        <taxon>Pterygota</taxon>
        <taxon>Neoptera</taxon>
        <taxon>Endopterygota</taxon>
        <taxon>Hymenoptera</taxon>
        <taxon>Apocrita</taxon>
        <taxon>Aculeata</taxon>
        <taxon>Apoidea</taxon>
        <taxon>Anthophila</taxon>
        <taxon>Halictidae</taxon>
        <taxon>Rophitinae</taxon>
        <taxon>Dufourea</taxon>
    </lineage>
</organism>
<evidence type="ECO:0000259" key="3">
    <source>
        <dbReference type="PROSITE" id="PS50020"/>
    </source>
</evidence>
<sequence length="836" mass="96233">MMKQKLPENWIVVNSKTYPHRVYYFNVKTNESSWEVPTANQPEKVAKESGGLRKKRKKHEPSTPESNISEYNEISKRKKLVAKRSLRHSMEKNTEERETPQMQAIREKMLKKKEKESTSKAQSHKSLKDSMKSLPLKNKTMTPSPSKSESDEGVKTTYTPQMQVILQKIQEKAKSVPRVKKNQEIKNNNNKNQQETVKSQRSRNKEKTGTRRKISDQSLIEGTSTKRGRKSFKKNIGKERMEELRKSLTLQNSTVESSDSTANTPPESPSSVDKQGKLPSIYKNAEVRLVRLRSRLSTNKIEVTKASINKKPEKLSRESVTTVNELVKRSNEDSFYEEMDWEPLEDEKITFEVQAVRTQLCTEHNTHVSCSAPSNSLSCPPLSEQPEKRQLYIVVDTNVFLSNIDAIELAKETTFKTFDRILLVIPWTVIRELDYIKDDNSKTKPASLCANARKAINYINKLFSAKHPRVIGQTREDALRNKEKFSIDCPDDEILQTCLQIRELEKSVVLISYDTNLRNKAMIYDIATLGRNDVEFRHWFDFKKILCHLQKILLQIVSKEMHELYGQSWEKHVIIRPPWTTVTVLQCAIKHWIAAVSESFSRKAETILKELLQIFKTTCGERTLKEVSCILNKCSDLIQLINISKHPDLMLRVSQKIDELKQTCRNFETQLNNKKLHDAIGVENDVAERERRAQKAFQYFETAYIFARDIGLAADAVKMPCSFHYSIPNPLPSSDYVKQIQPELAANVNRLLQSLGAVLEQAKDSSIDYRTLNSLYQALVTFLPETMTTMKIPDDDLTPLDVHCCVKQKEDVLKTGLRQLQELSTHFCRLASCRCT</sequence>
<dbReference type="InterPro" id="IPR036020">
    <property type="entry name" value="WW_dom_sf"/>
</dbReference>
<dbReference type="InterPro" id="IPR001202">
    <property type="entry name" value="WW_dom"/>
</dbReference>
<feature type="compositionally biased region" description="Basic and acidic residues" evidence="2">
    <location>
        <begin position="236"/>
        <end position="246"/>
    </location>
</feature>